<dbReference type="PANTHER" id="PTHR31175">
    <property type="entry name" value="AUXIN-RESPONSIVE FAMILY PROTEIN"/>
    <property type="match status" value="1"/>
</dbReference>
<reference evidence="5" key="2">
    <citation type="submission" date="2025-08" db="UniProtKB">
        <authorList>
            <consortium name="RefSeq"/>
        </authorList>
    </citation>
    <scope>IDENTIFICATION</scope>
    <source>
        <tissue evidence="5">Leaf</tissue>
    </source>
</reference>
<gene>
    <name evidence="5" type="primary">LOC116197100</name>
</gene>
<keyword evidence="2" id="KW-0217">Developmental protein</keyword>
<dbReference type="RefSeq" id="XP_031382985.1">
    <property type="nucleotide sequence ID" value="XM_031527125.1"/>
</dbReference>
<dbReference type="OrthoDB" id="1936278at2759"/>
<keyword evidence="3" id="KW-0341">Growth regulation</keyword>
<organism evidence="4 5">
    <name type="scientific">Punica granatum</name>
    <name type="common">Pomegranate</name>
    <dbReference type="NCBI Taxonomy" id="22663"/>
    <lineage>
        <taxon>Eukaryota</taxon>
        <taxon>Viridiplantae</taxon>
        <taxon>Streptophyta</taxon>
        <taxon>Embryophyta</taxon>
        <taxon>Tracheophyta</taxon>
        <taxon>Spermatophyta</taxon>
        <taxon>Magnoliopsida</taxon>
        <taxon>eudicotyledons</taxon>
        <taxon>Gunneridae</taxon>
        <taxon>Pentapetalae</taxon>
        <taxon>rosids</taxon>
        <taxon>malvids</taxon>
        <taxon>Myrtales</taxon>
        <taxon>Lythraceae</taxon>
        <taxon>Punica</taxon>
    </lineage>
</organism>
<dbReference type="PANTHER" id="PTHR31175:SF122">
    <property type="entry name" value="AUXIN-RESPONSIVE PROTEIN SAUR64-LIKE"/>
    <property type="match status" value="1"/>
</dbReference>
<reference evidence="4" key="1">
    <citation type="journal article" date="2020" name="Plant Biotechnol. J.">
        <title>The pomegranate (Punica granatum L.) draft genome dissects genetic divergence between soft- and hard-seeded cultivars.</title>
        <authorList>
            <person name="Luo X."/>
            <person name="Li H."/>
            <person name="Wu Z."/>
            <person name="Yao W."/>
            <person name="Zhao P."/>
            <person name="Cao D."/>
            <person name="Yu H."/>
            <person name="Li K."/>
            <person name="Poudel K."/>
            <person name="Zhao D."/>
            <person name="Zhang F."/>
            <person name="Xia X."/>
            <person name="Chen L."/>
            <person name="Wang Q."/>
            <person name="Jing D."/>
            <person name="Cao S."/>
        </authorList>
    </citation>
    <scope>NUCLEOTIDE SEQUENCE [LARGE SCALE GENOMIC DNA]</scope>
    <source>
        <strain evidence="4">cv. Tunisia</strain>
    </source>
</reference>
<keyword evidence="4" id="KW-1185">Reference proteome</keyword>
<evidence type="ECO:0000256" key="1">
    <source>
        <dbReference type="ARBA" id="ARBA00006974"/>
    </source>
</evidence>
<sequence length="145" mass="16175">MISRKKLTAVARKWQKMAASSRKIVSLPNAHGDSSDTPFVADKGHFVVCTSDRRRFMVPLSYLYNDIFQELFKMSKDEFGHSCDGPITVSCDAAAMEYVVSLVQRGLTKDLEKALLDVIASSCCTITVASLDEMCVRPQFLVYSH</sequence>
<dbReference type="AlphaFoldDB" id="A0A6P8CIH2"/>
<dbReference type="GO" id="GO:0009733">
    <property type="term" value="P:response to auxin"/>
    <property type="evidence" value="ECO:0007669"/>
    <property type="project" value="InterPro"/>
</dbReference>
<evidence type="ECO:0000256" key="2">
    <source>
        <dbReference type="ARBA" id="ARBA00022473"/>
    </source>
</evidence>
<dbReference type="Proteomes" id="UP000515151">
    <property type="component" value="Chromosome 2"/>
</dbReference>
<protein>
    <submittedName>
        <fullName evidence="5">Auxin-responsive protein SAUR64-like</fullName>
    </submittedName>
</protein>
<evidence type="ECO:0000313" key="5">
    <source>
        <dbReference type="RefSeq" id="XP_031382985.1"/>
    </source>
</evidence>
<evidence type="ECO:0000313" key="4">
    <source>
        <dbReference type="Proteomes" id="UP000515151"/>
    </source>
</evidence>
<dbReference type="InterPro" id="IPR003676">
    <property type="entry name" value="SAUR_fam"/>
</dbReference>
<comment type="similarity">
    <text evidence="1">Belongs to the ARG7 family.</text>
</comment>
<dbReference type="GeneID" id="116197100"/>
<proteinExistence type="inferred from homology"/>
<accession>A0A6P8CIH2</accession>
<name>A0A6P8CIH2_PUNGR</name>
<dbReference type="Pfam" id="PF02519">
    <property type="entry name" value="Auxin_inducible"/>
    <property type="match status" value="1"/>
</dbReference>
<evidence type="ECO:0000256" key="3">
    <source>
        <dbReference type="ARBA" id="ARBA00022604"/>
    </source>
</evidence>